<accession>A0A3B0C5T6</accession>
<dbReference type="Proteomes" id="UP000276603">
    <property type="component" value="Unassembled WGS sequence"/>
</dbReference>
<reference evidence="2 3" key="1">
    <citation type="submission" date="2018-10" db="EMBL/GenBank/DDBJ databases">
        <title>Ulvibacterium marinum gen. nov., sp. nov., a novel marine bacterium of the family Flavobacteriaceae, isolated from a culture of the green alga Ulva prolifera.</title>
        <authorList>
            <person name="Zhang Z."/>
        </authorList>
    </citation>
    <scope>NUCLEOTIDE SEQUENCE [LARGE SCALE GENOMIC DNA]</scope>
    <source>
        <strain evidence="2 3">CCMM003</strain>
    </source>
</reference>
<dbReference type="Gene3D" id="3.30.1120.10">
    <property type="match status" value="1"/>
</dbReference>
<name>A0A3B0C5T6_9FLAO</name>
<dbReference type="Gene3D" id="3.40.720.10">
    <property type="entry name" value="Alkaline Phosphatase, subunit A"/>
    <property type="match status" value="1"/>
</dbReference>
<comment type="caution">
    <text evidence="2">The sequence shown here is derived from an EMBL/GenBank/DDBJ whole genome shotgun (WGS) entry which is preliminary data.</text>
</comment>
<dbReference type="EMBL" id="RBCJ01000002">
    <property type="protein sequence ID" value="RKN80942.1"/>
    <property type="molecule type" value="Genomic_DNA"/>
</dbReference>
<dbReference type="OrthoDB" id="9765065at2"/>
<dbReference type="InterPro" id="IPR000917">
    <property type="entry name" value="Sulfatase_N"/>
</dbReference>
<dbReference type="Pfam" id="PF00884">
    <property type="entry name" value="Sulfatase"/>
    <property type="match status" value="1"/>
</dbReference>
<proteinExistence type="predicted"/>
<evidence type="ECO:0000313" key="3">
    <source>
        <dbReference type="Proteomes" id="UP000276603"/>
    </source>
</evidence>
<gene>
    <name evidence="2" type="ORF">D7Z94_08280</name>
</gene>
<protein>
    <submittedName>
        <fullName evidence="2">DUF4976 domain-containing protein</fullName>
    </submittedName>
</protein>
<evidence type="ECO:0000259" key="1">
    <source>
        <dbReference type="Pfam" id="PF00884"/>
    </source>
</evidence>
<dbReference type="InterPro" id="IPR017850">
    <property type="entry name" value="Alkaline_phosphatase_core_sf"/>
</dbReference>
<dbReference type="PANTHER" id="PTHR43751:SF3">
    <property type="entry name" value="SULFATASE N-TERMINAL DOMAIN-CONTAINING PROTEIN"/>
    <property type="match status" value="1"/>
</dbReference>
<sequence>MIKKSILLGLAVLAGNSCGKIKKENPEVSKVNTPNIIYILADDLGYGDLGSYGQERIRTPRLDQMAQNGIRFTNHYAGNTVCAPSRASLMTGLHQGHAPVRGNNNNILTPNDFTLAKMFQKAGYTTALMGKWGLGEVGSTGEPSVQGFDTYFGYLNQIHAHNYYPDHLLKDGEKIRLNNKVILAKEGYAKGIGGAATDKNEYSHSLIIKEALRFLDAPKQKPFFLYLPLTIPHANNEGELTADHGMEVPNLGIYKNRDWPEPEKAKAAMISLLDADVGRILDKLKDLKIDRNTLVIFTSDNGPHKEGGVNPDFFDSNGALKGTKRDLYEGGVRVPFIAQWPGKISPNSVSDLPTAFWDMLPTYADVIDYPLATATDGISFLPTLMGQSDTQKQHDYLYWEFAESNHDAQAIRSGKWKLLHIYKSDSWELYDLSNDIGEENNLIEEHLDVFEKLKTYMKEAHIYDSDYPLEGEPVSPTNL</sequence>
<dbReference type="AlphaFoldDB" id="A0A3B0C5T6"/>
<dbReference type="CDD" id="cd16145">
    <property type="entry name" value="ARS_like"/>
    <property type="match status" value="1"/>
</dbReference>
<dbReference type="PANTHER" id="PTHR43751">
    <property type="entry name" value="SULFATASE"/>
    <property type="match status" value="1"/>
</dbReference>
<dbReference type="RefSeq" id="WP_120711099.1">
    <property type="nucleotide sequence ID" value="NZ_RBCJ01000002.1"/>
</dbReference>
<dbReference type="SUPFAM" id="SSF53649">
    <property type="entry name" value="Alkaline phosphatase-like"/>
    <property type="match status" value="1"/>
</dbReference>
<evidence type="ECO:0000313" key="2">
    <source>
        <dbReference type="EMBL" id="RKN80942.1"/>
    </source>
</evidence>
<feature type="domain" description="Sulfatase N-terminal" evidence="1">
    <location>
        <begin position="34"/>
        <end position="368"/>
    </location>
</feature>
<organism evidence="2 3">
    <name type="scientific">Ulvibacterium marinum</name>
    <dbReference type="NCBI Taxonomy" id="2419782"/>
    <lineage>
        <taxon>Bacteria</taxon>
        <taxon>Pseudomonadati</taxon>
        <taxon>Bacteroidota</taxon>
        <taxon>Flavobacteriia</taxon>
        <taxon>Flavobacteriales</taxon>
        <taxon>Flavobacteriaceae</taxon>
        <taxon>Ulvibacterium</taxon>
    </lineage>
</organism>
<dbReference type="InterPro" id="IPR052701">
    <property type="entry name" value="GAG_Ulvan_Degrading_Sulfatases"/>
</dbReference>
<keyword evidence="3" id="KW-1185">Reference proteome</keyword>